<keyword evidence="7" id="KW-1185">Reference proteome</keyword>
<dbReference type="Pfam" id="PF04828">
    <property type="entry name" value="GFA"/>
    <property type="match status" value="1"/>
</dbReference>
<reference evidence="6 7" key="1">
    <citation type="submission" date="2020-06" db="EMBL/GenBank/DDBJ databases">
        <title>Genome sequence of Rhizobium sp strain ADMK78.</title>
        <authorList>
            <person name="Rahi P."/>
        </authorList>
    </citation>
    <scope>NUCLEOTIDE SEQUENCE [LARGE SCALE GENOMIC DNA]</scope>
    <source>
        <strain evidence="6 7">ADMK78</strain>
    </source>
</reference>
<gene>
    <name evidence="6" type="ORF">FE840_015350</name>
</gene>
<evidence type="ECO:0000256" key="4">
    <source>
        <dbReference type="ARBA" id="ARBA00023239"/>
    </source>
</evidence>
<comment type="similarity">
    <text evidence="1">Belongs to the Gfa family.</text>
</comment>
<name>A0ABX6QT00_9HYPH</name>
<accession>A0ABX6QT00</accession>
<dbReference type="PROSITE" id="PS51891">
    <property type="entry name" value="CENP_V_GFA"/>
    <property type="match status" value="1"/>
</dbReference>
<evidence type="ECO:0000313" key="6">
    <source>
        <dbReference type="EMBL" id="QLF71437.1"/>
    </source>
</evidence>
<evidence type="ECO:0000256" key="2">
    <source>
        <dbReference type="ARBA" id="ARBA00022723"/>
    </source>
</evidence>
<dbReference type="InterPro" id="IPR011057">
    <property type="entry name" value="Mss4-like_sf"/>
</dbReference>
<proteinExistence type="inferred from homology"/>
<dbReference type="PANTHER" id="PTHR33337:SF40">
    <property type="entry name" value="CENP-V_GFA DOMAIN-CONTAINING PROTEIN-RELATED"/>
    <property type="match status" value="1"/>
</dbReference>
<evidence type="ECO:0000256" key="1">
    <source>
        <dbReference type="ARBA" id="ARBA00005495"/>
    </source>
</evidence>
<organism evidence="6 7">
    <name type="scientific">Peteryoungia desertarenae</name>
    <dbReference type="NCBI Taxonomy" id="1813451"/>
    <lineage>
        <taxon>Bacteria</taxon>
        <taxon>Pseudomonadati</taxon>
        <taxon>Pseudomonadota</taxon>
        <taxon>Alphaproteobacteria</taxon>
        <taxon>Hyphomicrobiales</taxon>
        <taxon>Rhizobiaceae</taxon>
        <taxon>Peteryoungia</taxon>
    </lineage>
</organism>
<dbReference type="Gene3D" id="3.90.1590.10">
    <property type="entry name" value="glutathione-dependent formaldehyde- activating enzyme (gfa)"/>
    <property type="match status" value="1"/>
</dbReference>
<dbReference type="SUPFAM" id="SSF51316">
    <property type="entry name" value="Mss4-like"/>
    <property type="match status" value="1"/>
</dbReference>
<dbReference type="EMBL" id="CP058350">
    <property type="protein sequence ID" value="QLF71437.1"/>
    <property type="molecule type" value="Genomic_DNA"/>
</dbReference>
<evidence type="ECO:0000313" key="7">
    <source>
        <dbReference type="Proteomes" id="UP000308530"/>
    </source>
</evidence>
<dbReference type="PANTHER" id="PTHR33337">
    <property type="entry name" value="GFA DOMAIN-CONTAINING PROTEIN"/>
    <property type="match status" value="1"/>
</dbReference>
<sequence>MMKPAKGGSCLCGAVQFEISGKFESFFLCHCKRCRKDTGSAYAANLFSSTATLNWISSLDSIRTYRIPGTRHEKSFCTQCGSAVPSVQSEGSMVVVPAGSMDSMIDIQPSAHICYASRAEWDGLCEEIPRVDELPG</sequence>
<dbReference type="InterPro" id="IPR006913">
    <property type="entry name" value="CENP-V/GFA"/>
</dbReference>
<dbReference type="Proteomes" id="UP000308530">
    <property type="component" value="Chromosome"/>
</dbReference>
<protein>
    <submittedName>
        <fullName evidence="6">GFA family protein</fullName>
    </submittedName>
</protein>
<evidence type="ECO:0000259" key="5">
    <source>
        <dbReference type="PROSITE" id="PS51891"/>
    </source>
</evidence>
<keyword evidence="4" id="KW-0456">Lyase</keyword>
<keyword evidence="3" id="KW-0862">Zinc</keyword>
<feature type="domain" description="CENP-V/GFA" evidence="5">
    <location>
        <begin position="5"/>
        <end position="122"/>
    </location>
</feature>
<evidence type="ECO:0000256" key="3">
    <source>
        <dbReference type="ARBA" id="ARBA00022833"/>
    </source>
</evidence>
<keyword evidence="2" id="KW-0479">Metal-binding</keyword>